<comment type="similarity">
    <text evidence="1">Belongs to the transposase 7 family.</text>
</comment>
<evidence type="ECO:0000256" key="3">
    <source>
        <dbReference type="ARBA" id="ARBA00023125"/>
    </source>
</evidence>
<dbReference type="InterPro" id="IPR002513">
    <property type="entry name" value="Tn3_Tnp_DDE_dom"/>
</dbReference>
<dbReference type="STRING" id="1034943.BN59_03752"/>
<dbReference type="eggNOG" id="COG4644">
    <property type="taxonomic scope" value="Bacteria"/>
</dbReference>
<dbReference type="RefSeq" id="WP_044012703.1">
    <property type="nucleotide sequence ID" value="NZ_CCVW01000005.1"/>
</dbReference>
<dbReference type="GO" id="GO:0004803">
    <property type="term" value="F:transposase activity"/>
    <property type="evidence" value="ECO:0007669"/>
    <property type="project" value="InterPro"/>
</dbReference>
<evidence type="ECO:0000256" key="4">
    <source>
        <dbReference type="ARBA" id="ARBA00023172"/>
    </source>
</evidence>
<dbReference type="AlphaFoldDB" id="A0A078L5V6"/>
<evidence type="ECO:0000256" key="2">
    <source>
        <dbReference type="ARBA" id="ARBA00022578"/>
    </source>
</evidence>
<dbReference type="InterPro" id="IPR025296">
    <property type="entry name" value="DUF4158"/>
</dbReference>
<keyword evidence="3" id="KW-0238">DNA-binding</keyword>
<organism evidence="7 8">
    <name type="scientific">Legionella massiliensis</name>
    <dbReference type="NCBI Taxonomy" id="1034943"/>
    <lineage>
        <taxon>Bacteria</taxon>
        <taxon>Pseudomonadati</taxon>
        <taxon>Pseudomonadota</taxon>
        <taxon>Gammaproteobacteria</taxon>
        <taxon>Legionellales</taxon>
        <taxon>Legionellaceae</taxon>
        <taxon>Legionella</taxon>
    </lineage>
</organism>
<gene>
    <name evidence="7" type="ORF">BN59_03752</name>
</gene>
<proteinExistence type="inferred from homology"/>
<feature type="domain" description="DUF4158" evidence="6">
    <location>
        <begin position="6"/>
        <end position="143"/>
    </location>
</feature>
<dbReference type="GO" id="GO:0003677">
    <property type="term" value="F:DNA binding"/>
    <property type="evidence" value="ECO:0007669"/>
    <property type="project" value="UniProtKB-KW"/>
</dbReference>
<evidence type="ECO:0000313" key="8">
    <source>
        <dbReference type="Proteomes" id="UP000044071"/>
    </source>
</evidence>
<evidence type="ECO:0000313" key="7">
    <source>
        <dbReference type="EMBL" id="CDZ79434.1"/>
    </source>
</evidence>
<dbReference type="OrthoDB" id="5292689at2"/>
<dbReference type="Proteomes" id="UP000044071">
    <property type="component" value="Unassembled WGS sequence"/>
</dbReference>
<keyword evidence="4" id="KW-0233">DNA recombination</keyword>
<feature type="domain" description="Tn3 transposase DDE" evidence="5">
    <location>
        <begin position="561"/>
        <end position="950"/>
    </location>
</feature>
<keyword evidence="2" id="KW-0815">Transposition</keyword>
<sequence length="969" mass="112471">MSRIRWQFTEEELSIVRTKHKNSQLYFALQLKYYEHSMEFIENITSLSTKTVYAVAKKLELSTQLKPLSKKTQTIYRQVIREYFQSKAVSATDEILIKNWLIDIVFPRESLSIEQLKERVSDFLIKQKVESPSEGALERVIKSAKQQHEETWFESIYMELDSEAKNYLDKLLIIEKNVSRLSEIKRWPGGLSLETILDEAEKLKFLKSIILPKSLNDIPNKALQRHYRNICTKYPSAIKNMPISHRYALLAVFSLIKRRQVTDNLVDLLIRLTQKIVTSGENKLKKELSKVVEIKKGCNRKVLLNTLITTIIKYEDHIIKEAIYPVIPKERLEAIQENDSKKTISYDGLVHERSRNSYLKHYRRMIAPVLELLDFKTNNAHYQPIIEALSLVQSQLNSGTTYYPTNLCIPIDGAVKNIHKPLVLEHTEQGERINRINYELCILRNLRDKLRVKEIWIQGAYQYRDPEEDVPQDFNEKKEYYINLLKKPKSAKYFIRHLKQLLNKNLALFNKELPKNHKVSILKKPLGHIKVAQLKEQPPPPQLEVIKQEVFRRWPNTSLLDVLKETDLFVDFIKAFTPSGPKEGLDVETLKKRLLLVILGYGTNTGLKSVSAGNDDVTYQDLKHVKLRYLDADNLRDAIRMVVNQLFEIRAPEIWDYCTTALASDSTHIGASDQNLMSQWHPRYHKKGVMIYWHVDTKSVCIYSQLKSCTSSEVSSMIEGVLRHCTDMSVKKNYVDTHGASEVGFAFSYMLDFDLLPRFKNIHTQSLYVAEKDDLDKYGNLSAIISRSINWGLIESQYDQIIKYTIALKLGTANAEAIMKRFTRDNLQHPTYKALSELGKAIKTIFLCRYLGSEELRREIHEGLNVVERWNGINDFIFYGKKGAFRTNRPEELELSMLCLHLLQLSMVYINTVMLQQVLKESDWLAKITIEDKRAITPLLHEHINPYGVFVLDLNSRLAINHPALKEAA</sequence>
<name>A0A078L5V6_9GAMM</name>
<evidence type="ECO:0000256" key="1">
    <source>
        <dbReference type="ARBA" id="ARBA00009402"/>
    </source>
</evidence>
<dbReference type="Pfam" id="PF13700">
    <property type="entry name" value="DUF4158"/>
    <property type="match status" value="1"/>
</dbReference>
<dbReference type="NCBIfam" id="NF033527">
    <property type="entry name" value="transpos_Tn3"/>
    <property type="match status" value="1"/>
</dbReference>
<accession>A0A078L5V6</accession>
<dbReference type="GO" id="GO:0006313">
    <property type="term" value="P:DNA transposition"/>
    <property type="evidence" value="ECO:0007669"/>
    <property type="project" value="InterPro"/>
</dbReference>
<evidence type="ECO:0000259" key="6">
    <source>
        <dbReference type="Pfam" id="PF13700"/>
    </source>
</evidence>
<dbReference type="EMBL" id="CCSB01000005">
    <property type="protein sequence ID" value="CDZ79434.1"/>
    <property type="molecule type" value="Genomic_DNA"/>
</dbReference>
<keyword evidence="8" id="KW-1185">Reference proteome</keyword>
<evidence type="ECO:0000259" key="5">
    <source>
        <dbReference type="Pfam" id="PF01526"/>
    </source>
</evidence>
<dbReference type="Pfam" id="PF01526">
    <property type="entry name" value="DDE_Tnp_Tn3"/>
    <property type="match status" value="1"/>
</dbReference>
<dbReference type="InterPro" id="IPR047653">
    <property type="entry name" value="Tn3-like_transpos"/>
</dbReference>
<reference evidence="7 8" key="1">
    <citation type="submission" date="2014-06" db="EMBL/GenBank/DDBJ databases">
        <authorList>
            <person name="Urmite Genomes Urmite Genomes"/>
        </authorList>
    </citation>
    <scope>NUCLEOTIDE SEQUENCE [LARGE SCALE GENOMIC DNA]</scope>
</reference>
<protein>
    <submittedName>
        <fullName evidence="7">Transposase, TnpA family</fullName>
    </submittedName>
</protein>